<dbReference type="GeneID" id="38116993"/>
<gene>
    <name evidence="3" type="ORF">DSM5745_06623</name>
</gene>
<reference evidence="3 4" key="1">
    <citation type="journal article" date="2018" name="IMA Fungus">
        <title>IMA Genome-F 9: Draft genome sequence of Annulohypoxylon stygium, Aspergillus mulundensis, Berkeleyomyces basicola (syn. Thielaviopsis basicola), Ceratocystis smalleyi, two Cercospora beticola strains, Coleophoma cylindrospora, Fusarium fracticaudum, Phialophora cf. hyalina, and Morchella septimelata.</title>
        <authorList>
            <person name="Wingfield B.D."/>
            <person name="Bills G.F."/>
            <person name="Dong Y."/>
            <person name="Huang W."/>
            <person name="Nel W.J."/>
            <person name="Swalarsk-Parry B.S."/>
            <person name="Vaghefi N."/>
            <person name="Wilken P.M."/>
            <person name="An Z."/>
            <person name="de Beer Z.W."/>
            <person name="De Vos L."/>
            <person name="Chen L."/>
            <person name="Duong T.A."/>
            <person name="Gao Y."/>
            <person name="Hammerbacher A."/>
            <person name="Kikkert J.R."/>
            <person name="Li Y."/>
            <person name="Li H."/>
            <person name="Li K."/>
            <person name="Li Q."/>
            <person name="Liu X."/>
            <person name="Ma X."/>
            <person name="Naidoo K."/>
            <person name="Pethybridge S.J."/>
            <person name="Sun J."/>
            <person name="Steenkamp E.T."/>
            <person name="van der Nest M.A."/>
            <person name="van Wyk S."/>
            <person name="Wingfield M.J."/>
            <person name="Xiong C."/>
            <person name="Yue Q."/>
            <person name="Zhang X."/>
        </authorList>
    </citation>
    <scope>NUCLEOTIDE SEQUENCE [LARGE SCALE GENOMIC DNA]</scope>
    <source>
        <strain evidence="3 4">DSM 5745</strain>
    </source>
</reference>
<sequence length="310" mass="33720">MHRPAAVTSTYLLSTQPTQRVETEISPASRNRKRDTSTSLLGKAGLALGLTVVILAVSVLVLITMRIKYGQSFKSLFSRRSKGRKAKGPSMIRDDTDSSTSASSSASTFRPPRLQSIRLSKELEILGLLTDPRIAMEETASPASWLSSSPVSTLNARASPLPSPSPSYSLFPTVQRQLVPDPYWKDYENDDDGYDTEREQALTSKENQASYPVSPLLPPPPSLLLQPRSPSREHFPAPSPEADPGTGAPLSPALSYRTFATRSSGIFPWGTEPHAVDVEEDVVSEVLVLPSPPQFAHSYGYERRAGNGVN</sequence>
<comment type="caution">
    <text evidence="3">The sequence shown here is derived from an EMBL/GenBank/DDBJ whole genome shotgun (WGS) entry which is preliminary data.</text>
</comment>
<dbReference type="RefSeq" id="XP_026602943.1">
    <property type="nucleotide sequence ID" value="XM_026748639.1"/>
</dbReference>
<keyword evidence="2" id="KW-1133">Transmembrane helix</keyword>
<feature type="region of interest" description="Disordered" evidence="1">
    <location>
        <begin position="140"/>
        <end position="253"/>
    </location>
</feature>
<keyword evidence="4" id="KW-1185">Reference proteome</keyword>
<dbReference type="EMBL" id="PVWQ01000007">
    <property type="protein sequence ID" value="RDW76631.1"/>
    <property type="molecule type" value="Genomic_DNA"/>
</dbReference>
<proteinExistence type="predicted"/>
<accession>A0A3D8RS29</accession>
<feature type="compositionally biased region" description="Low complexity" evidence="1">
    <location>
        <begin position="140"/>
        <end position="154"/>
    </location>
</feature>
<protein>
    <submittedName>
        <fullName evidence="3">Uncharacterized protein</fullName>
    </submittedName>
</protein>
<keyword evidence="2" id="KW-0812">Transmembrane</keyword>
<evidence type="ECO:0000256" key="1">
    <source>
        <dbReference type="SAM" id="MobiDB-lite"/>
    </source>
</evidence>
<dbReference type="OrthoDB" id="4505199at2759"/>
<dbReference type="Proteomes" id="UP000256690">
    <property type="component" value="Unassembled WGS sequence"/>
</dbReference>
<dbReference type="AlphaFoldDB" id="A0A3D8RS29"/>
<evidence type="ECO:0000313" key="3">
    <source>
        <dbReference type="EMBL" id="RDW76631.1"/>
    </source>
</evidence>
<feature type="compositionally biased region" description="Low complexity" evidence="1">
    <location>
        <begin position="98"/>
        <end position="108"/>
    </location>
</feature>
<keyword evidence="2" id="KW-0472">Membrane</keyword>
<name>A0A3D8RS29_9EURO</name>
<organism evidence="3 4">
    <name type="scientific">Aspergillus mulundensis</name>
    <dbReference type="NCBI Taxonomy" id="1810919"/>
    <lineage>
        <taxon>Eukaryota</taxon>
        <taxon>Fungi</taxon>
        <taxon>Dikarya</taxon>
        <taxon>Ascomycota</taxon>
        <taxon>Pezizomycotina</taxon>
        <taxon>Eurotiomycetes</taxon>
        <taxon>Eurotiomycetidae</taxon>
        <taxon>Eurotiales</taxon>
        <taxon>Aspergillaceae</taxon>
        <taxon>Aspergillus</taxon>
        <taxon>Aspergillus subgen. Nidulantes</taxon>
    </lineage>
</organism>
<feature type="region of interest" description="Disordered" evidence="1">
    <location>
        <begin position="84"/>
        <end position="111"/>
    </location>
</feature>
<feature type="transmembrane region" description="Helical" evidence="2">
    <location>
        <begin position="44"/>
        <end position="65"/>
    </location>
</feature>
<evidence type="ECO:0000313" key="4">
    <source>
        <dbReference type="Proteomes" id="UP000256690"/>
    </source>
</evidence>
<evidence type="ECO:0000256" key="2">
    <source>
        <dbReference type="SAM" id="Phobius"/>
    </source>
</evidence>
<feature type="region of interest" description="Disordered" evidence="1">
    <location>
        <begin position="17"/>
        <end position="36"/>
    </location>
</feature>